<dbReference type="Gene3D" id="1.10.287.370">
    <property type="match status" value="1"/>
</dbReference>
<dbReference type="GO" id="GO:0005737">
    <property type="term" value="C:cytoplasm"/>
    <property type="evidence" value="ECO:0007669"/>
    <property type="project" value="TreeGrafter"/>
</dbReference>
<keyword evidence="3" id="KW-0175">Coiled coil</keyword>
<dbReference type="GO" id="GO:0016272">
    <property type="term" value="C:prefoldin complex"/>
    <property type="evidence" value="ECO:0007669"/>
    <property type="project" value="InterPro"/>
</dbReference>
<name>A0A3M7E4M4_HORWE</name>
<dbReference type="Proteomes" id="UP000269539">
    <property type="component" value="Unassembled WGS sequence"/>
</dbReference>
<evidence type="ECO:0000256" key="3">
    <source>
        <dbReference type="SAM" id="Coils"/>
    </source>
</evidence>
<organism evidence="4 5">
    <name type="scientific">Hortaea werneckii</name>
    <name type="common">Black yeast</name>
    <name type="synonym">Cladosporium werneckii</name>
    <dbReference type="NCBI Taxonomy" id="91943"/>
    <lineage>
        <taxon>Eukaryota</taxon>
        <taxon>Fungi</taxon>
        <taxon>Dikarya</taxon>
        <taxon>Ascomycota</taxon>
        <taxon>Pezizomycotina</taxon>
        <taxon>Dothideomycetes</taxon>
        <taxon>Dothideomycetidae</taxon>
        <taxon>Mycosphaerellales</taxon>
        <taxon>Teratosphaeriaceae</taxon>
        <taxon>Hortaea</taxon>
    </lineage>
</organism>
<keyword evidence="2" id="KW-0143">Chaperone</keyword>
<evidence type="ECO:0000313" key="5">
    <source>
        <dbReference type="Proteomes" id="UP000269539"/>
    </source>
</evidence>
<dbReference type="PANTHER" id="PTHR20903">
    <property type="entry name" value="PREFOLDIN SUBUNIT 1-RELATED"/>
    <property type="match status" value="1"/>
</dbReference>
<feature type="coiled-coil region" evidence="3">
    <location>
        <begin position="18"/>
        <end position="45"/>
    </location>
</feature>
<accession>A0A3M7E4M4</accession>
<dbReference type="GO" id="GO:0044183">
    <property type="term" value="F:protein folding chaperone"/>
    <property type="evidence" value="ECO:0007669"/>
    <property type="project" value="TreeGrafter"/>
</dbReference>
<sequence>MAIPNEKLQQLLTTSKLLQEISSKAAFAEQQLNIVRAQIASKKREERKLQLSNKELSDLPSLTPVYDGVGKMFVGTSIPDVQKKQDKEAEDCKKELANLDKKLQYLEQTYKNSTEHIEGILKRGG</sequence>
<evidence type="ECO:0000256" key="2">
    <source>
        <dbReference type="ARBA" id="ARBA00023186"/>
    </source>
</evidence>
<dbReference type="EMBL" id="QWIO01001453">
    <property type="protein sequence ID" value="RMY71528.1"/>
    <property type="molecule type" value="Genomic_DNA"/>
</dbReference>
<protein>
    <recommendedName>
        <fullName evidence="6">Prefoldin subunit 1</fullName>
    </recommendedName>
</protein>
<comment type="caution">
    <text evidence="4">The sequence shown here is derived from an EMBL/GenBank/DDBJ whole genome shotgun (WGS) entry which is preliminary data.</text>
</comment>
<evidence type="ECO:0000256" key="1">
    <source>
        <dbReference type="ARBA" id="ARBA00008045"/>
    </source>
</evidence>
<dbReference type="GO" id="GO:0051082">
    <property type="term" value="F:unfolded protein binding"/>
    <property type="evidence" value="ECO:0007669"/>
    <property type="project" value="InterPro"/>
</dbReference>
<proteinExistence type="inferred from homology"/>
<evidence type="ECO:0000313" key="4">
    <source>
        <dbReference type="EMBL" id="RMY71528.1"/>
    </source>
</evidence>
<dbReference type="VEuPathDB" id="FungiDB:BTJ68_10799"/>
<dbReference type="PANTHER" id="PTHR20903:SF0">
    <property type="entry name" value="PREFOLDIN SUBUNIT 1"/>
    <property type="match status" value="1"/>
</dbReference>
<dbReference type="InterPro" id="IPR009053">
    <property type="entry name" value="Prefoldin"/>
</dbReference>
<comment type="similarity">
    <text evidence="1">Belongs to the prefoldin subunit beta family.</text>
</comment>
<dbReference type="SUPFAM" id="SSF46579">
    <property type="entry name" value="Prefoldin"/>
    <property type="match status" value="1"/>
</dbReference>
<feature type="coiled-coil region" evidence="3">
    <location>
        <begin position="82"/>
        <end position="116"/>
    </location>
</feature>
<reference evidence="4 5" key="1">
    <citation type="journal article" date="2018" name="BMC Genomics">
        <title>Genomic evidence for intraspecific hybridization in a clonal and extremely halotolerant yeast.</title>
        <authorList>
            <person name="Gostincar C."/>
            <person name="Stajich J.E."/>
            <person name="Zupancic J."/>
            <person name="Zalar P."/>
            <person name="Gunde-Cimerman N."/>
        </authorList>
    </citation>
    <scope>NUCLEOTIDE SEQUENCE [LARGE SCALE GENOMIC DNA]</scope>
    <source>
        <strain evidence="4 5">EXF-10513</strain>
    </source>
</reference>
<dbReference type="Pfam" id="PF01920">
    <property type="entry name" value="Prefoldin_2"/>
    <property type="match status" value="1"/>
</dbReference>
<dbReference type="AlphaFoldDB" id="A0A3M7E4M4"/>
<evidence type="ECO:0008006" key="6">
    <source>
        <dbReference type="Google" id="ProtNLM"/>
    </source>
</evidence>
<gene>
    <name evidence="4" type="ORF">D0864_10623</name>
</gene>
<dbReference type="InterPro" id="IPR002777">
    <property type="entry name" value="PFD_beta-like"/>
</dbReference>